<dbReference type="PANTHER" id="PTHR45625:SF4">
    <property type="entry name" value="PEPTIDYLPROLYL ISOMERASE DOMAIN AND WD REPEAT-CONTAINING PROTEIN 1"/>
    <property type="match status" value="1"/>
</dbReference>
<accession>A0A916Y9N0</accession>
<dbReference type="Proteomes" id="UP000625735">
    <property type="component" value="Unassembled WGS sequence"/>
</dbReference>
<dbReference type="RefSeq" id="WP_188363094.1">
    <property type="nucleotide sequence ID" value="NZ_BMFG01000014.1"/>
</dbReference>
<proteinExistence type="inferred from homology"/>
<evidence type="ECO:0000259" key="5">
    <source>
        <dbReference type="PROSITE" id="PS50072"/>
    </source>
</evidence>
<dbReference type="AlphaFoldDB" id="A0A916Y9N0"/>
<reference evidence="6" key="1">
    <citation type="journal article" date="2014" name="Int. J. Syst. Evol. Microbiol.">
        <title>Complete genome sequence of Corynebacterium casei LMG S-19264T (=DSM 44701T), isolated from a smear-ripened cheese.</title>
        <authorList>
            <consortium name="US DOE Joint Genome Institute (JGI-PGF)"/>
            <person name="Walter F."/>
            <person name="Albersmeier A."/>
            <person name="Kalinowski J."/>
            <person name="Ruckert C."/>
        </authorList>
    </citation>
    <scope>NUCLEOTIDE SEQUENCE</scope>
    <source>
        <strain evidence="6">CGMCC 1.12506</strain>
    </source>
</reference>
<dbReference type="GO" id="GO:0006457">
    <property type="term" value="P:protein folding"/>
    <property type="evidence" value="ECO:0007669"/>
    <property type="project" value="InterPro"/>
</dbReference>
<dbReference type="InterPro" id="IPR020892">
    <property type="entry name" value="Cyclophilin-type_PPIase_CS"/>
</dbReference>
<dbReference type="EMBL" id="BMFG01000014">
    <property type="protein sequence ID" value="GGD35426.1"/>
    <property type="molecule type" value="Genomic_DNA"/>
</dbReference>
<dbReference type="InterPro" id="IPR002130">
    <property type="entry name" value="Cyclophilin-type_PPIase_dom"/>
</dbReference>
<dbReference type="PROSITE" id="PS00170">
    <property type="entry name" value="CSA_PPIASE_1"/>
    <property type="match status" value="1"/>
</dbReference>
<keyword evidence="7" id="KW-1185">Reference proteome</keyword>
<dbReference type="PRINTS" id="PR00153">
    <property type="entry name" value="CSAPPISMRASE"/>
</dbReference>
<dbReference type="Pfam" id="PF00160">
    <property type="entry name" value="Pro_isomerase"/>
    <property type="match status" value="1"/>
</dbReference>
<dbReference type="PROSITE" id="PS51257">
    <property type="entry name" value="PROKAR_LIPOPROTEIN"/>
    <property type="match status" value="1"/>
</dbReference>
<comment type="function">
    <text evidence="4">PPIases accelerate the folding of proteins. It catalyzes the cis-trans isomerization of proline imidic peptide bonds in oligopeptides.</text>
</comment>
<comment type="catalytic activity">
    <reaction evidence="4">
        <text>[protein]-peptidylproline (omega=180) = [protein]-peptidylproline (omega=0)</text>
        <dbReference type="Rhea" id="RHEA:16237"/>
        <dbReference type="Rhea" id="RHEA-COMP:10747"/>
        <dbReference type="Rhea" id="RHEA-COMP:10748"/>
        <dbReference type="ChEBI" id="CHEBI:83833"/>
        <dbReference type="ChEBI" id="CHEBI:83834"/>
        <dbReference type="EC" id="5.2.1.8"/>
    </reaction>
</comment>
<gene>
    <name evidence="6" type="ORF">GCM10011343_26620</name>
</gene>
<evidence type="ECO:0000256" key="1">
    <source>
        <dbReference type="ARBA" id="ARBA00007365"/>
    </source>
</evidence>
<evidence type="ECO:0000256" key="3">
    <source>
        <dbReference type="ARBA" id="ARBA00023235"/>
    </source>
</evidence>
<dbReference type="PANTHER" id="PTHR45625">
    <property type="entry name" value="PEPTIDYL-PROLYL CIS-TRANS ISOMERASE-RELATED"/>
    <property type="match status" value="1"/>
</dbReference>
<dbReference type="InterPro" id="IPR044666">
    <property type="entry name" value="Cyclophilin_A-like"/>
</dbReference>
<protein>
    <recommendedName>
        <fullName evidence="4">Peptidyl-prolyl cis-trans isomerase</fullName>
        <shortName evidence="4">PPIase</shortName>
        <ecNumber evidence="4">5.2.1.8</ecNumber>
    </recommendedName>
</protein>
<name>A0A916Y9N0_9FLAO</name>
<comment type="similarity">
    <text evidence="1 4">Belongs to the cyclophilin-type PPIase family.</text>
</comment>
<evidence type="ECO:0000313" key="6">
    <source>
        <dbReference type="EMBL" id="GGD35426.1"/>
    </source>
</evidence>
<organism evidence="6 7">
    <name type="scientific">Flavobacterium orientale</name>
    <dbReference type="NCBI Taxonomy" id="1756020"/>
    <lineage>
        <taxon>Bacteria</taxon>
        <taxon>Pseudomonadati</taxon>
        <taxon>Bacteroidota</taxon>
        <taxon>Flavobacteriia</taxon>
        <taxon>Flavobacteriales</taxon>
        <taxon>Flavobacteriaceae</taxon>
        <taxon>Flavobacterium</taxon>
    </lineage>
</organism>
<comment type="caution">
    <text evidence="6">The sequence shown here is derived from an EMBL/GenBank/DDBJ whole genome shotgun (WGS) entry which is preliminary data.</text>
</comment>
<dbReference type="CDD" id="cd00317">
    <property type="entry name" value="cyclophilin"/>
    <property type="match status" value="1"/>
</dbReference>
<keyword evidence="2 4" id="KW-0697">Rotamase</keyword>
<evidence type="ECO:0000313" key="7">
    <source>
        <dbReference type="Proteomes" id="UP000625735"/>
    </source>
</evidence>
<sequence length="233" mass="26990">MKIHLLILFAIIFLISSCDNKTKDKSEKNNEQIITKIEDTISVNKPKFDLETIVLSDENVVEFLTWYGNKNPENKVLIETKFGNIEVELFEETKLHRANFIYLVKKEYFNTTFFHRVVKGFIIQGGSSDESITKKERKAIGRYLIPAEFNKKHKHHYGALAAARSWDDNPEKMSTPFEFYFIQNKNGSYHLDGEHTVFGKITKGHEVMDIIANQETDEGEFPLLNILIKVSII</sequence>
<dbReference type="PROSITE" id="PS50072">
    <property type="entry name" value="CSA_PPIASE_2"/>
    <property type="match status" value="1"/>
</dbReference>
<dbReference type="SUPFAM" id="SSF50891">
    <property type="entry name" value="Cyclophilin-like"/>
    <property type="match status" value="1"/>
</dbReference>
<feature type="domain" description="PPIase cyclophilin-type" evidence="5">
    <location>
        <begin position="79"/>
        <end position="228"/>
    </location>
</feature>
<dbReference type="GO" id="GO:0003755">
    <property type="term" value="F:peptidyl-prolyl cis-trans isomerase activity"/>
    <property type="evidence" value="ECO:0007669"/>
    <property type="project" value="UniProtKB-UniRule"/>
</dbReference>
<dbReference type="InterPro" id="IPR029000">
    <property type="entry name" value="Cyclophilin-like_dom_sf"/>
</dbReference>
<evidence type="ECO:0000256" key="4">
    <source>
        <dbReference type="RuleBase" id="RU363019"/>
    </source>
</evidence>
<dbReference type="EC" id="5.2.1.8" evidence="4"/>
<evidence type="ECO:0000256" key="2">
    <source>
        <dbReference type="ARBA" id="ARBA00023110"/>
    </source>
</evidence>
<reference evidence="6" key="2">
    <citation type="submission" date="2020-09" db="EMBL/GenBank/DDBJ databases">
        <authorList>
            <person name="Sun Q."/>
            <person name="Zhou Y."/>
        </authorList>
    </citation>
    <scope>NUCLEOTIDE SEQUENCE</scope>
    <source>
        <strain evidence="6">CGMCC 1.12506</strain>
    </source>
</reference>
<dbReference type="Gene3D" id="2.40.100.10">
    <property type="entry name" value="Cyclophilin-like"/>
    <property type="match status" value="1"/>
</dbReference>
<keyword evidence="3 4" id="KW-0413">Isomerase</keyword>